<dbReference type="Gene3D" id="3.30.70.1230">
    <property type="entry name" value="Nucleotide cyclase"/>
    <property type="match status" value="1"/>
</dbReference>
<dbReference type="eggNOG" id="COG2114">
    <property type="taxonomic scope" value="Bacteria"/>
</dbReference>
<dbReference type="InterPro" id="IPR001054">
    <property type="entry name" value="A/G_cyclase"/>
</dbReference>
<dbReference type="SUPFAM" id="SSF52540">
    <property type="entry name" value="P-loop containing nucleoside triphosphate hydrolases"/>
    <property type="match status" value="1"/>
</dbReference>
<dbReference type="eggNOG" id="COG3899">
    <property type="taxonomic scope" value="Bacteria"/>
</dbReference>
<evidence type="ECO:0000256" key="3">
    <source>
        <dbReference type="ARBA" id="ARBA00022840"/>
    </source>
</evidence>
<dbReference type="HOGENOM" id="CLU_004435_3_2_7"/>
<keyword evidence="7" id="KW-0418">Kinase</keyword>
<dbReference type="Proteomes" id="UP000001351">
    <property type="component" value="Chromosome"/>
</dbReference>
<dbReference type="Gene3D" id="1.10.510.10">
    <property type="entry name" value="Transferase(Phosphotransferase) domain 1"/>
    <property type="match status" value="1"/>
</dbReference>
<dbReference type="InterPro" id="IPR000719">
    <property type="entry name" value="Prot_kinase_dom"/>
</dbReference>
<evidence type="ECO:0000313" key="7">
    <source>
        <dbReference type="EMBL" id="ADO69465.1"/>
    </source>
</evidence>
<dbReference type="eggNOG" id="COG0457">
    <property type="taxonomic scope" value="Bacteria"/>
</dbReference>
<sequence length="1336" mass="147676">MVFQGRYEILSKLGEGGFGEVYRARQKVTQHEVAIKVLRTLHVTEEHQVARFQREMQVCAQLYHPNIVRLIDSGKAEPDLLFTVFEYVPGRTLAEVLATEGVLPPGETVHLMLQVLDALSCAHNQGVIHRDLKPHNIMLSQTGVRRNAMVLDFGLGTLGSGVREDVARITRTHEMLGTPTYAAPEQLRGEPVTANSDLYSWGLIFLECLTGQRAVEGATVQQVIFKQLGPDPVSIPSWLEGHRLGQLLRKVTNKDVKARELPAPRVMRELELCAVEGWPMGEGKGIESIPAPLLSSGTLDGQTRGERRQLTAVCCHVGLSTAEGVEEDDEELDLLLRSLHAACAYIARRHGAHVGSVLGEWMLFYFGYPSAAEDDARRAARAALEMASQMERKGEELAGEGKSRLEFRAGIHTGLVISQDPHANARADLPALVGTTPNVAVRMQAQAEPGAILVSEATSKLLRGHFVFDEARREEGAAGTEGGRFRLLHEYRTSSTSVDGNTTLPLYGRSEELELLRQRWAQTVGGTGQSILLSGEPGIGKSRLVHELVRKVRGTPHTFLECRCAPEGKNNALFPVVELLESMLGLGRNAKPEQALAAIEGLLTQNGFSLAEAMPLVAGLLSVRGSSGQYPVPEVSPQRAKELTLDLLVSLFFEMAQQQPLLLLVEDLHWADPTTLELLSQLIEDSSTTRLCLVLTARSEFIPKWSMSQVLQVQLSRLDRQRAEEMVSGLTQQTPLPREVVEQLVSRTDGVPLFLEELTRMVMDALPGRGGETPSRVWTPTRLAIPSTLRDSLMARLDRLGPARETAQLAAALGREFSYEVLRAVSSRPEAELQRDLKALADADLVHRRRGVRNPSYLFKHALIRDTAYESMLRPMRREVHERIAATLEQHFPEVVASRPDLLALHHAAADQKRQALDYAQKAAMGALMRSANTEAVAHATEALAWLEVVEDERERAQIELGLNGLIIPGRMSTHGWADERIKNRIDRSQELVDLLGDSPQVAPSLWALGLYHHTRGHRVGARAVMERLLAMGEQSGDDSLVVIALCGLGHCLTVEGRMAEARECFERSLSLYDASRHAKLAVYLGLDPRAYAQMAMGFLVWMLGYADLAATYAQSALTWAEETKHPSSLALAYFFHLTFLQAQGARDQAIVLADKALEITHRYGLPANEVYCRMLRNWAVRDRDGLRRDIDELHQKLGVGLAMTYYNYLLAELEFDAQRYGAALEIIDTFLGGGKRPEERYYLADLLCLKGRCLQAQGETVAAEVCLKEALEVAKQQSAKMLELKAANALSELFQARGQTAQARALLTPLLEWFTEGLQTPDVSRARTLLGQLAA</sequence>
<evidence type="ECO:0000256" key="2">
    <source>
        <dbReference type="ARBA" id="ARBA00022741"/>
    </source>
</evidence>
<dbReference type="Pfam" id="PF13191">
    <property type="entry name" value="AAA_16"/>
    <property type="match status" value="1"/>
</dbReference>
<evidence type="ECO:0000259" key="6">
    <source>
        <dbReference type="PROSITE" id="PS50125"/>
    </source>
</evidence>
<dbReference type="GO" id="GO:0005737">
    <property type="term" value="C:cytoplasm"/>
    <property type="evidence" value="ECO:0007669"/>
    <property type="project" value="TreeGrafter"/>
</dbReference>
<dbReference type="KEGG" id="sur:STAUR_1661"/>
<dbReference type="GO" id="GO:0035556">
    <property type="term" value="P:intracellular signal transduction"/>
    <property type="evidence" value="ECO:0007669"/>
    <property type="project" value="InterPro"/>
</dbReference>
<dbReference type="Gene3D" id="3.40.50.300">
    <property type="entry name" value="P-loop containing nucleotide triphosphate hydrolases"/>
    <property type="match status" value="1"/>
</dbReference>
<evidence type="ECO:0000259" key="5">
    <source>
        <dbReference type="PROSITE" id="PS50011"/>
    </source>
</evidence>
<dbReference type="EMBL" id="CP002271">
    <property type="protein sequence ID" value="ADO69465.1"/>
    <property type="molecule type" value="Genomic_DNA"/>
</dbReference>
<dbReference type="PROSITE" id="PS00107">
    <property type="entry name" value="PROTEIN_KINASE_ATP"/>
    <property type="match status" value="1"/>
</dbReference>
<protein>
    <submittedName>
        <fullName evidence="7">Protein kinase</fullName>
    </submittedName>
</protein>
<dbReference type="NCBIfam" id="TIGR03903">
    <property type="entry name" value="TOMM_kin_cyc"/>
    <property type="match status" value="1"/>
</dbReference>
<dbReference type="PROSITE" id="PS50125">
    <property type="entry name" value="GUANYLATE_CYCLASE_2"/>
    <property type="match status" value="1"/>
</dbReference>
<dbReference type="InterPro" id="IPR027417">
    <property type="entry name" value="P-loop_NTPase"/>
</dbReference>
<feature type="binding site" evidence="4">
    <location>
        <position position="36"/>
    </location>
    <ligand>
        <name>ATP</name>
        <dbReference type="ChEBI" id="CHEBI:30616"/>
    </ligand>
</feature>
<keyword evidence="7" id="KW-0808">Transferase</keyword>
<dbReference type="InterPro" id="IPR011990">
    <property type="entry name" value="TPR-like_helical_dom_sf"/>
</dbReference>
<evidence type="ECO:0000256" key="1">
    <source>
        <dbReference type="ARBA" id="ARBA00004167"/>
    </source>
</evidence>
<feature type="domain" description="Guanylate cyclase" evidence="6">
    <location>
        <begin position="311"/>
        <end position="444"/>
    </location>
</feature>
<organism evidence="7 8">
    <name type="scientific">Stigmatella aurantiaca (strain DW4/3-1)</name>
    <dbReference type="NCBI Taxonomy" id="378806"/>
    <lineage>
        <taxon>Bacteria</taxon>
        <taxon>Pseudomonadati</taxon>
        <taxon>Myxococcota</taxon>
        <taxon>Myxococcia</taxon>
        <taxon>Myxococcales</taxon>
        <taxon>Cystobacterineae</taxon>
        <taxon>Archangiaceae</taxon>
        <taxon>Stigmatella</taxon>
    </lineage>
</organism>
<dbReference type="SMART" id="SM00028">
    <property type="entry name" value="TPR"/>
    <property type="match status" value="2"/>
</dbReference>
<keyword evidence="2 4" id="KW-0547">Nucleotide-binding</keyword>
<name>E3FQG0_STIAD</name>
<dbReference type="GO" id="GO:0004016">
    <property type="term" value="F:adenylate cyclase activity"/>
    <property type="evidence" value="ECO:0007669"/>
    <property type="project" value="TreeGrafter"/>
</dbReference>
<dbReference type="PANTHER" id="PTHR16305:SF28">
    <property type="entry name" value="GUANYLATE CYCLASE DOMAIN-CONTAINING PROTEIN"/>
    <property type="match status" value="1"/>
</dbReference>
<dbReference type="InterPro" id="IPR008271">
    <property type="entry name" value="Ser/Thr_kinase_AS"/>
</dbReference>
<dbReference type="GO" id="GO:0016020">
    <property type="term" value="C:membrane"/>
    <property type="evidence" value="ECO:0007669"/>
    <property type="project" value="UniProtKB-SubCell"/>
</dbReference>
<dbReference type="Gene3D" id="1.25.40.10">
    <property type="entry name" value="Tetratricopeptide repeat domain"/>
    <property type="match status" value="2"/>
</dbReference>
<dbReference type="SUPFAM" id="SSF48452">
    <property type="entry name" value="TPR-like"/>
    <property type="match status" value="2"/>
</dbReference>
<comment type="subcellular location">
    <subcellularLocation>
        <location evidence="1">Membrane</location>
        <topology evidence="1">Single-pass membrane protein</topology>
    </subcellularLocation>
</comment>
<dbReference type="InterPro" id="IPR017441">
    <property type="entry name" value="Protein_kinase_ATP_BS"/>
</dbReference>
<dbReference type="GO" id="GO:0004672">
    <property type="term" value="F:protein kinase activity"/>
    <property type="evidence" value="ECO:0007669"/>
    <property type="project" value="InterPro"/>
</dbReference>
<dbReference type="PANTHER" id="PTHR16305">
    <property type="entry name" value="TESTICULAR SOLUBLE ADENYLYL CYCLASE"/>
    <property type="match status" value="1"/>
</dbReference>
<evidence type="ECO:0000256" key="4">
    <source>
        <dbReference type="PROSITE-ProRule" id="PRU10141"/>
    </source>
</evidence>
<evidence type="ECO:0000313" key="8">
    <source>
        <dbReference type="Proteomes" id="UP000001351"/>
    </source>
</evidence>
<keyword evidence="3 4" id="KW-0067">ATP-binding</keyword>
<dbReference type="PROSITE" id="PS50011">
    <property type="entry name" value="PROTEIN_KINASE_DOM"/>
    <property type="match status" value="1"/>
</dbReference>
<dbReference type="InterPro" id="IPR023889">
    <property type="entry name" value="TOMM_kin_cyc"/>
</dbReference>
<dbReference type="GO" id="GO:0005524">
    <property type="term" value="F:ATP binding"/>
    <property type="evidence" value="ECO:0007669"/>
    <property type="project" value="UniProtKB-UniRule"/>
</dbReference>
<dbReference type="InterPro" id="IPR019734">
    <property type="entry name" value="TPR_rpt"/>
</dbReference>
<dbReference type="SUPFAM" id="SSF56112">
    <property type="entry name" value="Protein kinase-like (PK-like)"/>
    <property type="match status" value="1"/>
</dbReference>
<dbReference type="SMART" id="SM00220">
    <property type="entry name" value="S_TKc"/>
    <property type="match status" value="1"/>
</dbReference>
<accession>E3FQG0</accession>
<dbReference type="STRING" id="378806.STAUR_1661"/>
<proteinExistence type="predicted"/>
<dbReference type="PROSITE" id="PS00108">
    <property type="entry name" value="PROTEIN_KINASE_ST"/>
    <property type="match status" value="1"/>
</dbReference>
<keyword evidence="8" id="KW-1185">Reference proteome</keyword>
<dbReference type="InterPro" id="IPR011009">
    <property type="entry name" value="Kinase-like_dom_sf"/>
</dbReference>
<gene>
    <name evidence="7" type="ordered locus">STAUR_1661</name>
</gene>
<dbReference type="InterPro" id="IPR041664">
    <property type="entry name" value="AAA_16"/>
</dbReference>
<dbReference type="SUPFAM" id="SSF55073">
    <property type="entry name" value="Nucleotide cyclase"/>
    <property type="match status" value="1"/>
</dbReference>
<dbReference type="eggNOG" id="COG0515">
    <property type="taxonomic scope" value="Bacteria"/>
</dbReference>
<feature type="domain" description="Protein kinase" evidence="5">
    <location>
        <begin position="7"/>
        <end position="272"/>
    </location>
</feature>
<dbReference type="GO" id="GO:0009190">
    <property type="term" value="P:cyclic nucleotide biosynthetic process"/>
    <property type="evidence" value="ECO:0007669"/>
    <property type="project" value="InterPro"/>
</dbReference>
<dbReference type="Pfam" id="PF00211">
    <property type="entry name" value="Guanylate_cyc"/>
    <property type="match status" value="1"/>
</dbReference>
<reference evidence="7 8" key="1">
    <citation type="journal article" date="2011" name="Mol. Biol. Evol.">
        <title>Comparative genomic analysis of fruiting body formation in Myxococcales.</title>
        <authorList>
            <person name="Huntley S."/>
            <person name="Hamann N."/>
            <person name="Wegener-Feldbrugge S."/>
            <person name="Treuner-Lange A."/>
            <person name="Kube M."/>
            <person name="Reinhardt R."/>
            <person name="Klages S."/>
            <person name="Muller R."/>
            <person name="Ronning C.M."/>
            <person name="Nierman W.C."/>
            <person name="Sogaard-Andersen L."/>
        </authorList>
    </citation>
    <scope>NUCLEOTIDE SEQUENCE [LARGE SCALE GENOMIC DNA]</scope>
    <source>
        <strain evidence="7 8">DW4/3-1</strain>
    </source>
</reference>
<dbReference type="FunFam" id="3.30.200.20:FF:000042">
    <property type="entry name" value="Aurora kinase A"/>
    <property type="match status" value="1"/>
</dbReference>
<dbReference type="Pfam" id="PF00069">
    <property type="entry name" value="Pkinase"/>
    <property type="match status" value="1"/>
</dbReference>
<dbReference type="CDD" id="cd14014">
    <property type="entry name" value="STKc_PknB_like"/>
    <property type="match status" value="1"/>
</dbReference>
<dbReference type="InterPro" id="IPR029787">
    <property type="entry name" value="Nucleotide_cyclase"/>
</dbReference>
<dbReference type="SMART" id="SM00044">
    <property type="entry name" value="CYCc"/>
    <property type="match status" value="1"/>
</dbReference>